<name>A0AAV6Z871_ENGPU</name>
<dbReference type="Proteomes" id="UP000824782">
    <property type="component" value="Unassembled WGS sequence"/>
</dbReference>
<dbReference type="AlphaFoldDB" id="A0AAV6Z871"/>
<evidence type="ECO:0000313" key="2">
    <source>
        <dbReference type="EMBL" id="KAG8545739.1"/>
    </source>
</evidence>
<proteinExistence type="predicted"/>
<organism evidence="2 3">
    <name type="scientific">Engystomops pustulosus</name>
    <name type="common">Tungara frog</name>
    <name type="synonym">Physalaemus pustulosus</name>
    <dbReference type="NCBI Taxonomy" id="76066"/>
    <lineage>
        <taxon>Eukaryota</taxon>
        <taxon>Metazoa</taxon>
        <taxon>Chordata</taxon>
        <taxon>Craniata</taxon>
        <taxon>Vertebrata</taxon>
        <taxon>Euteleostomi</taxon>
        <taxon>Amphibia</taxon>
        <taxon>Batrachia</taxon>
        <taxon>Anura</taxon>
        <taxon>Neobatrachia</taxon>
        <taxon>Hyloidea</taxon>
        <taxon>Leptodactylidae</taxon>
        <taxon>Leiuperinae</taxon>
        <taxon>Engystomops</taxon>
    </lineage>
</organism>
<keyword evidence="3" id="KW-1185">Reference proteome</keyword>
<keyword evidence="1" id="KW-0812">Transmembrane</keyword>
<protein>
    <submittedName>
        <fullName evidence="2">Uncharacterized protein</fullName>
    </submittedName>
</protein>
<feature type="transmembrane region" description="Helical" evidence="1">
    <location>
        <begin position="23"/>
        <end position="46"/>
    </location>
</feature>
<comment type="caution">
    <text evidence="2">The sequence shown here is derived from an EMBL/GenBank/DDBJ whole genome shotgun (WGS) entry which is preliminary data.</text>
</comment>
<reference evidence="2" key="1">
    <citation type="thesis" date="2020" institute="ProQuest LLC" country="789 East Eisenhower Parkway, Ann Arbor, MI, USA">
        <title>Comparative Genomics and Chromosome Evolution.</title>
        <authorList>
            <person name="Mudd A.B."/>
        </authorList>
    </citation>
    <scope>NUCLEOTIDE SEQUENCE</scope>
    <source>
        <strain evidence="2">237g6f4</strain>
        <tissue evidence="2">Blood</tissue>
    </source>
</reference>
<keyword evidence="1" id="KW-1133">Transmembrane helix</keyword>
<sequence length="111" mass="13134">MLLLITGLGGAKRCIINAVLICISYVVLTCVNDLGMFFFSFSLCMVKIFLKKTQKKKWLLQGKIVKCMFFLHLFFYFIGERMLIFFFFDFFFFFVVFIQHMSCNKKILNSV</sequence>
<accession>A0AAV6Z871</accession>
<keyword evidence="1" id="KW-0472">Membrane</keyword>
<evidence type="ECO:0000313" key="3">
    <source>
        <dbReference type="Proteomes" id="UP000824782"/>
    </source>
</evidence>
<evidence type="ECO:0000256" key="1">
    <source>
        <dbReference type="SAM" id="Phobius"/>
    </source>
</evidence>
<dbReference type="EMBL" id="WNYA01001455">
    <property type="protein sequence ID" value="KAG8545739.1"/>
    <property type="molecule type" value="Genomic_DNA"/>
</dbReference>
<gene>
    <name evidence="2" type="ORF">GDO81_020412</name>
</gene>
<feature type="transmembrane region" description="Helical" evidence="1">
    <location>
        <begin position="58"/>
        <end position="78"/>
    </location>
</feature>
<feature type="transmembrane region" description="Helical" evidence="1">
    <location>
        <begin position="84"/>
        <end position="103"/>
    </location>
</feature>